<organism evidence="10 11">
    <name type="scientific">Kineosporia corallincola</name>
    <dbReference type="NCBI Taxonomy" id="2835133"/>
    <lineage>
        <taxon>Bacteria</taxon>
        <taxon>Bacillati</taxon>
        <taxon>Actinomycetota</taxon>
        <taxon>Actinomycetes</taxon>
        <taxon>Kineosporiales</taxon>
        <taxon>Kineosporiaceae</taxon>
        <taxon>Kineosporia</taxon>
    </lineage>
</organism>
<feature type="transmembrane region" description="Helical" evidence="8">
    <location>
        <begin position="156"/>
        <end position="179"/>
    </location>
</feature>
<reference evidence="10 11" key="1">
    <citation type="submission" date="2021-05" db="EMBL/GenBank/DDBJ databases">
        <title>Kineosporia and Streptomyces sp. nov. two new marine actinobacteria isolated from Coral.</title>
        <authorList>
            <person name="Buangrab K."/>
            <person name="Sutthacheep M."/>
            <person name="Yeemin T."/>
            <person name="Harunari E."/>
            <person name="Igarashi Y."/>
            <person name="Kanchanasin P."/>
            <person name="Tanasupawat S."/>
            <person name="Phongsopitanun W."/>
        </authorList>
    </citation>
    <scope>NUCLEOTIDE SEQUENCE [LARGE SCALE GENOMIC DNA]</scope>
    <source>
        <strain evidence="10 11">J2-2</strain>
    </source>
</reference>
<evidence type="ECO:0000256" key="5">
    <source>
        <dbReference type="ARBA" id="ARBA00022692"/>
    </source>
</evidence>
<protein>
    <submittedName>
        <fullName evidence="10">ABC transporter permease</fullName>
    </submittedName>
</protein>
<evidence type="ECO:0000313" key="10">
    <source>
        <dbReference type="EMBL" id="MBT0773108.1"/>
    </source>
</evidence>
<evidence type="ECO:0000256" key="2">
    <source>
        <dbReference type="ARBA" id="ARBA00007069"/>
    </source>
</evidence>
<dbReference type="Proteomes" id="UP001197247">
    <property type="component" value="Unassembled WGS sequence"/>
</dbReference>
<keyword evidence="7 8" id="KW-0472">Membrane</keyword>
<gene>
    <name evidence="10" type="ORF">KIH74_29460</name>
</gene>
<evidence type="ECO:0000259" key="9">
    <source>
        <dbReference type="PROSITE" id="PS50928"/>
    </source>
</evidence>
<dbReference type="InterPro" id="IPR000515">
    <property type="entry name" value="MetI-like"/>
</dbReference>
<comment type="similarity">
    <text evidence="2">Belongs to the binding-protein-dependent transport system permease family. CysTW subfamily.</text>
</comment>
<dbReference type="Pfam" id="PF00528">
    <property type="entry name" value="BPD_transp_1"/>
    <property type="match status" value="1"/>
</dbReference>
<comment type="caution">
    <text evidence="10">The sequence shown here is derived from an EMBL/GenBank/DDBJ whole genome shotgun (WGS) entry which is preliminary data.</text>
</comment>
<evidence type="ECO:0000256" key="1">
    <source>
        <dbReference type="ARBA" id="ARBA00004651"/>
    </source>
</evidence>
<keyword evidence="11" id="KW-1185">Reference proteome</keyword>
<keyword evidence="5 8" id="KW-0812">Transmembrane</keyword>
<feature type="transmembrane region" description="Helical" evidence="8">
    <location>
        <begin position="113"/>
        <end position="136"/>
    </location>
</feature>
<evidence type="ECO:0000313" key="11">
    <source>
        <dbReference type="Proteomes" id="UP001197247"/>
    </source>
</evidence>
<dbReference type="SUPFAM" id="SSF161098">
    <property type="entry name" value="MetI-like"/>
    <property type="match status" value="1"/>
</dbReference>
<evidence type="ECO:0000256" key="7">
    <source>
        <dbReference type="ARBA" id="ARBA00023136"/>
    </source>
</evidence>
<feature type="transmembrane region" description="Helical" evidence="8">
    <location>
        <begin position="25"/>
        <end position="50"/>
    </location>
</feature>
<feature type="transmembrane region" description="Helical" evidence="8">
    <location>
        <begin position="211"/>
        <end position="237"/>
    </location>
</feature>
<keyword evidence="4" id="KW-1003">Cell membrane</keyword>
<dbReference type="PROSITE" id="PS50928">
    <property type="entry name" value="ABC_TM1"/>
    <property type="match status" value="1"/>
</dbReference>
<evidence type="ECO:0000256" key="4">
    <source>
        <dbReference type="ARBA" id="ARBA00022475"/>
    </source>
</evidence>
<comment type="subcellular location">
    <subcellularLocation>
        <location evidence="1 8">Cell membrane</location>
        <topology evidence="1 8">Multi-pass membrane protein</topology>
    </subcellularLocation>
</comment>
<dbReference type="InterPro" id="IPR035906">
    <property type="entry name" value="MetI-like_sf"/>
</dbReference>
<feature type="transmembrane region" description="Helical" evidence="8">
    <location>
        <begin position="257"/>
        <end position="282"/>
    </location>
</feature>
<dbReference type="RefSeq" id="WP_214159637.1">
    <property type="nucleotide sequence ID" value="NZ_JAHBAY010000015.1"/>
</dbReference>
<keyword evidence="6 8" id="KW-1133">Transmembrane helix</keyword>
<dbReference type="EMBL" id="JAHBAY010000015">
    <property type="protein sequence ID" value="MBT0773108.1"/>
    <property type="molecule type" value="Genomic_DNA"/>
</dbReference>
<dbReference type="PANTHER" id="PTHR42929">
    <property type="entry name" value="INNER MEMBRANE ABC TRANSPORTER PERMEASE PROTEIN YDCU-RELATED-RELATED"/>
    <property type="match status" value="1"/>
</dbReference>
<name>A0ABS5TQH8_9ACTN</name>
<feature type="domain" description="ABC transmembrane type-1" evidence="9">
    <location>
        <begin position="82"/>
        <end position="279"/>
    </location>
</feature>
<feature type="transmembrane region" description="Helical" evidence="8">
    <location>
        <begin position="77"/>
        <end position="101"/>
    </location>
</feature>
<dbReference type="PANTHER" id="PTHR42929:SF5">
    <property type="entry name" value="ABC TRANSPORTER PERMEASE PROTEIN"/>
    <property type="match status" value="1"/>
</dbReference>
<evidence type="ECO:0000256" key="8">
    <source>
        <dbReference type="RuleBase" id="RU363032"/>
    </source>
</evidence>
<accession>A0ABS5TQH8</accession>
<dbReference type="CDD" id="cd06261">
    <property type="entry name" value="TM_PBP2"/>
    <property type="match status" value="1"/>
</dbReference>
<proteinExistence type="inferred from homology"/>
<evidence type="ECO:0000256" key="3">
    <source>
        <dbReference type="ARBA" id="ARBA00022448"/>
    </source>
</evidence>
<sequence length="292" mass="31302">MTGQPSGAGLVAPATRLTRRRRNPAALLVLPGVVYLAIAFVTVVALLISYSVRTEKTSVLFAPFDLGTWSTALGDSYLWSTIGTTLRLGLIVSLITVLVAYPLAWCIQTMRRGWAAAAMLFVVFSPILVSVVVRSYGWQLLLRTGGPFGDTFDSWLYHEPGVILALVHVELPFAVFPILSSIRTIPPEYTEAAADLGASAMQRFRKVLLPLTVPGLLSAMQLVFTLTISAFATPALLGGGRVTVLAQTIYQNIQLLAWPLAAVQAVLLLVITLVVLSLFALVTRLIGGGGAR</sequence>
<dbReference type="Gene3D" id="1.10.3720.10">
    <property type="entry name" value="MetI-like"/>
    <property type="match status" value="1"/>
</dbReference>
<keyword evidence="3 8" id="KW-0813">Transport</keyword>
<evidence type="ECO:0000256" key="6">
    <source>
        <dbReference type="ARBA" id="ARBA00022989"/>
    </source>
</evidence>